<gene>
    <name evidence="2" type="ORF">cand_022340</name>
</gene>
<proteinExistence type="predicted"/>
<dbReference type="EMBL" id="LRBS01000048">
    <property type="protein sequence ID" value="OII76891.1"/>
    <property type="molecule type" value="Genomic_DNA"/>
</dbReference>
<feature type="domain" description="F-box" evidence="1">
    <location>
        <begin position="8"/>
        <end position="46"/>
    </location>
</feature>
<accession>A0A1J4MTW9</accession>
<dbReference type="InterPro" id="IPR036047">
    <property type="entry name" value="F-box-like_dom_sf"/>
</dbReference>
<evidence type="ECO:0000259" key="1">
    <source>
        <dbReference type="Pfam" id="PF00646"/>
    </source>
</evidence>
<protein>
    <submittedName>
        <fullName evidence="2">F-box domain-containing protein</fullName>
    </submittedName>
</protein>
<reference evidence="2 3" key="1">
    <citation type="submission" date="2016-10" db="EMBL/GenBank/DDBJ databases">
        <title>Reductive evolution of mitochondrial metabolism and differential evolution of invasion-related proteins in Cryptosporidium.</title>
        <authorList>
            <person name="Liu S."/>
            <person name="Roellig D.M."/>
            <person name="Guo Y."/>
            <person name="Li N."/>
            <person name="Frace M.A."/>
            <person name="Tang K."/>
            <person name="Zhang L."/>
            <person name="Feng Y."/>
            <person name="Xiao L."/>
        </authorList>
    </citation>
    <scope>NUCLEOTIDE SEQUENCE [LARGE SCALE GENOMIC DNA]</scope>
    <source>
        <strain evidence="2">30847</strain>
    </source>
</reference>
<dbReference type="Pfam" id="PF00646">
    <property type="entry name" value="F-box"/>
    <property type="match status" value="1"/>
</dbReference>
<dbReference type="Proteomes" id="UP000186804">
    <property type="component" value="Unassembled WGS sequence"/>
</dbReference>
<dbReference type="AlphaFoldDB" id="A0A1J4MTW9"/>
<name>A0A1J4MTW9_9CRYT</name>
<keyword evidence="3" id="KW-1185">Reference proteome</keyword>
<dbReference type="InterPro" id="IPR001810">
    <property type="entry name" value="F-box_dom"/>
</dbReference>
<dbReference type="GeneID" id="92366418"/>
<sequence length="656" mass="75871">MINKEINFSNIPSDILGHIFAYSGFKSFLRCQETCQNLLHSCSSLKMVWTYFGIKRGIIEDGFYDREMFIERALEMFRWKNKIPIHIWNYPVLDSTQRFGTFTKESGSIFTKDNVWQNIQNLIPRGYSFPIPTIHIIKGLMYSIEYPIESFYTSNSNSTVRLEYKSVGLSKVNVISWCRCSKKSEIQYLLVIGRDIDSERCKVYENKSSNSHNTNNNFLLKSDLPDFIEGSYLLKLWQFNNSLSEDGTIKISTSFSIGNNGEIIAVDSLEWNNAIFFGVITNYGGVYLISLPLDSKHKLSFCNVTQYSINEQRDLSKSSIQLFAKSIQEESKLKMWVASCLSNYGSKLNFISIITNSSNFMLCEYIKTILSNDMRTLGCCMAPSVGIFFIWSAYPRCFTTYFTVNIKLYHDLFNRDNISMNNFGANNVNSSHNPSFNHSELCYLSTSSFSNSVNPLNEITNSYSLVPKLVKVLYEDKGSHTATFCVTLGRDLLLRRAYWIYNENITSIECYVIDLCQFKGHSHEIYSLSFDGNRRIATLDIGNYLVVWDLFYQKKLFGCFIEDDVFGYASDDEEDYSDEFEDEYDDEIDLHISKKSRIKTKGKKLKAKTKHQIYNKSQGPNLQCRNILNLYITSEMIAFWSPIKQRWYQLIFGTGK</sequence>
<dbReference type="VEuPathDB" id="CryptoDB:cand_022340"/>
<organism evidence="2 3">
    <name type="scientific">Cryptosporidium andersoni</name>
    <dbReference type="NCBI Taxonomy" id="117008"/>
    <lineage>
        <taxon>Eukaryota</taxon>
        <taxon>Sar</taxon>
        <taxon>Alveolata</taxon>
        <taxon>Apicomplexa</taxon>
        <taxon>Conoidasida</taxon>
        <taxon>Coccidia</taxon>
        <taxon>Eucoccidiorida</taxon>
        <taxon>Eimeriorina</taxon>
        <taxon>Cryptosporidiidae</taxon>
        <taxon>Cryptosporidium</taxon>
    </lineage>
</organism>
<dbReference type="SUPFAM" id="SSF81383">
    <property type="entry name" value="F-box domain"/>
    <property type="match status" value="1"/>
</dbReference>
<dbReference type="RefSeq" id="XP_067068737.1">
    <property type="nucleotide sequence ID" value="XM_067212464.1"/>
</dbReference>
<evidence type="ECO:0000313" key="2">
    <source>
        <dbReference type="EMBL" id="OII76891.1"/>
    </source>
</evidence>
<evidence type="ECO:0000313" key="3">
    <source>
        <dbReference type="Proteomes" id="UP000186804"/>
    </source>
</evidence>
<comment type="caution">
    <text evidence="2">The sequence shown here is derived from an EMBL/GenBank/DDBJ whole genome shotgun (WGS) entry which is preliminary data.</text>
</comment>
<dbReference type="OrthoDB" id="10286892at2759"/>